<dbReference type="Proteomes" id="UP001586593">
    <property type="component" value="Unassembled WGS sequence"/>
</dbReference>
<evidence type="ECO:0000313" key="4">
    <source>
        <dbReference type="EMBL" id="KAL1870409.1"/>
    </source>
</evidence>
<dbReference type="SUPFAM" id="SSF75304">
    <property type="entry name" value="Amidase signature (AS) enzymes"/>
    <property type="match status" value="1"/>
</dbReference>
<keyword evidence="2" id="KW-0378">Hydrolase</keyword>
<keyword evidence="5" id="KW-1185">Reference proteome</keyword>
<evidence type="ECO:0000313" key="5">
    <source>
        <dbReference type="Proteomes" id="UP001586593"/>
    </source>
</evidence>
<comment type="caution">
    <text evidence="4">The sequence shown here is derived from an EMBL/GenBank/DDBJ whole genome shotgun (WGS) entry which is preliminary data.</text>
</comment>
<dbReference type="InterPro" id="IPR023631">
    <property type="entry name" value="Amidase_dom"/>
</dbReference>
<protein>
    <recommendedName>
        <fullName evidence="3">Amidase domain-containing protein</fullName>
    </recommendedName>
</protein>
<dbReference type="InterPro" id="IPR036928">
    <property type="entry name" value="AS_sf"/>
</dbReference>
<evidence type="ECO:0000256" key="1">
    <source>
        <dbReference type="ARBA" id="ARBA00009199"/>
    </source>
</evidence>
<dbReference type="PANTHER" id="PTHR46072:SF8">
    <property type="entry name" value="AMIDASE DOMAIN-CONTAINING PROTEIN"/>
    <property type="match status" value="1"/>
</dbReference>
<name>A0ABR3X458_9PEZI</name>
<dbReference type="Gene3D" id="3.90.1300.10">
    <property type="entry name" value="Amidase signature (AS) domain"/>
    <property type="match status" value="1"/>
</dbReference>
<gene>
    <name evidence="4" type="ORF">VTK73DRAFT_2647</name>
</gene>
<evidence type="ECO:0000259" key="3">
    <source>
        <dbReference type="Pfam" id="PF01425"/>
    </source>
</evidence>
<dbReference type="Pfam" id="PF01425">
    <property type="entry name" value="Amidase"/>
    <property type="match status" value="1"/>
</dbReference>
<evidence type="ECO:0000256" key="2">
    <source>
        <dbReference type="ARBA" id="ARBA00022801"/>
    </source>
</evidence>
<proteinExistence type="inferred from homology"/>
<dbReference type="PANTHER" id="PTHR46072">
    <property type="entry name" value="AMIDASE-RELATED-RELATED"/>
    <property type="match status" value="1"/>
</dbReference>
<comment type="similarity">
    <text evidence="1">Belongs to the amidase family.</text>
</comment>
<reference evidence="4 5" key="1">
    <citation type="journal article" date="2024" name="Commun. Biol.">
        <title>Comparative genomic analysis of thermophilic fungi reveals convergent evolutionary adaptations and gene losses.</title>
        <authorList>
            <person name="Steindorff A.S."/>
            <person name="Aguilar-Pontes M.V."/>
            <person name="Robinson A.J."/>
            <person name="Andreopoulos B."/>
            <person name="LaButti K."/>
            <person name="Kuo A."/>
            <person name="Mondo S."/>
            <person name="Riley R."/>
            <person name="Otillar R."/>
            <person name="Haridas S."/>
            <person name="Lipzen A."/>
            <person name="Grimwood J."/>
            <person name="Schmutz J."/>
            <person name="Clum A."/>
            <person name="Reid I.D."/>
            <person name="Moisan M.C."/>
            <person name="Butler G."/>
            <person name="Nguyen T.T.M."/>
            <person name="Dewar K."/>
            <person name="Conant G."/>
            <person name="Drula E."/>
            <person name="Henrissat B."/>
            <person name="Hansel C."/>
            <person name="Singer S."/>
            <person name="Hutchinson M.I."/>
            <person name="de Vries R.P."/>
            <person name="Natvig D.O."/>
            <person name="Powell A.J."/>
            <person name="Tsang A."/>
            <person name="Grigoriev I.V."/>
        </authorList>
    </citation>
    <scope>NUCLEOTIDE SEQUENCE [LARGE SCALE GENOMIC DNA]</scope>
    <source>
        <strain evidence="4 5">ATCC 24622</strain>
    </source>
</reference>
<dbReference type="EMBL" id="JAZHXJ010000176">
    <property type="protein sequence ID" value="KAL1870409.1"/>
    <property type="molecule type" value="Genomic_DNA"/>
</dbReference>
<sequence length="219" mass="24399">MSTSLDGLELLLRSLLSTEPWLRDPAVVPIPFRKDVVDAFISRADKDGTAVAATTSKRPLKFGVFWSDGVVQPHPPVTRGLKMVVEALRKAGHKIVDWNPPDHDKGIKIHHWFTVADGGDDVHNNLALSGEPLLPILAYKYAVRKQPHELLEYQKYTVEGLEYELAYSDYWNSTAADDGQIVDAVIMPAAPHAAVIPGKYYHNRKMLIRSPLPVVLFDA</sequence>
<accession>A0ABR3X458</accession>
<feature type="domain" description="Amidase" evidence="3">
    <location>
        <begin position="1"/>
        <end position="200"/>
    </location>
</feature>
<organism evidence="4 5">
    <name type="scientific">Phialemonium thermophilum</name>
    <dbReference type="NCBI Taxonomy" id="223376"/>
    <lineage>
        <taxon>Eukaryota</taxon>
        <taxon>Fungi</taxon>
        <taxon>Dikarya</taxon>
        <taxon>Ascomycota</taxon>
        <taxon>Pezizomycotina</taxon>
        <taxon>Sordariomycetes</taxon>
        <taxon>Sordariomycetidae</taxon>
        <taxon>Cephalothecales</taxon>
        <taxon>Cephalothecaceae</taxon>
        <taxon>Phialemonium</taxon>
    </lineage>
</organism>